<dbReference type="Proteomes" id="UP000018766">
    <property type="component" value="Unassembled WGS sequence"/>
</dbReference>
<comment type="similarity">
    <text evidence="2">Belongs to the AzlC family.</text>
</comment>
<feature type="transmembrane region" description="Helical" evidence="8">
    <location>
        <begin position="56"/>
        <end position="80"/>
    </location>
</feature>
<dbReference type="GO" id="GO:1903785">
    <property type="term" value="P:L-valine transmembrane transport"/>
    <property type="evidence" value="ECO:0007669"/>
    <property type="project" value="TreeGrafter"/>
</dbReference>
<keyword evidence="5 8" id="KW-0812">Transmembrane</keyword>
<reference evidence="9 10" key="1">
    <citation type="submission" date="2013-11" db="EMBL/GenBank/DDBJ databases">
        <title>Genomic analysis of Pelistega sp. HM-7.</title>
        <authorList>
            <person name="Kumbhare S.V."/>
            <person name="Shetty S.A."/>
            <person name="Sharma O."/>
            <person name="Dhotre D.P."/>
        </authorList>
    </citation>
    <scope>NUCLEOTIDE SEQUENCE [LARGE SCALE GENOMIC DNA]</scope>
    <source>
        <strain evidence="9 10">HM-7</strain>
    </source>
</reference>
<comment type="caution">
    <text evidence="9">The sequence shown here is derived from an EMBL/GenBank/DDBJ whole genome shotgun (WGS) entry which is preliminary data.</text>
</comment>
<keyword evidence="4" id="KW-1003">Cell membrane</keyword>
<dbReference type="OrthoDB" id="3177005at2"/>
<sequence length="237" mass="25697">MSTTSYFLQGIKAAIPTMLGYIPASLAFGLTGASIGLSPLELFSISFFVYAGSAQFFILASLQLGMPILSIVLLVFLLNLRHALYGPIIAKYLPESLKLRLAKAFYLTDEVFAVCYLKLKDIPEQGKSAWYFGLGLFAWFSWLLGTIIGVFAGASIMQSFPLLAKTMGFSLTALFISVTLLTMHATMLLPIACGCLVSVVVTYFGYPSLAMIIGAVVACFLYHPHANLPATEEHNHG</sequence>
<evidence type="ECO:0000256" key="6">
    <source>
        <dbReference type="ARBA" id="ARBA00022989"/>
    </source>
</evidence>
<dbReference type="InterPro" id="IPR011606">
    <property type="entry name" value="Brnchd-chn_aa_trnsp_permease"/>
</dbReference>
<keyword evidence="10" id="KW-1185">Reference proteome</keyword>
<evidence type="ECO:0000256" key="2">
    <source>
        <dbReference type="ARBA" id="ARBA00010735"/>
    </source>
</evidence>
<evidence type="ECO:0000256" key="3">
    <source>
        <dbReference type="ARBA" id="ARBA00022448"/>
    </source>
</evidence>
<evidence type="ECO:0000256" key="8">
    <source>
        <dbReference type="SAM" id="Phobius"/>
    </source>
</evidence>
<evidence type="ECO:0000256" key="5">
    <source>
        <dbReference type="ARBA" id="ARBA00022692"/>
    </source>
</evidence>
<feature type="transmembrane region" description="Helical" evidence="8">
    <location>
        <begin position="169"/>
        <end position="191"/>
    </location>
</feature>
<evidence type="ECO:0000256" key="1">
    <source>
        <dbReference type="ARBA" id="ARBA00004651"/>
    </source>
</evidence>
<dbReference type="GO" id="GO:0005886">
    <property type="term" value="C:plasma membrane"/>
    <property type="evidence" value="ECO:0007669"/>
    <property type="project" value="UniProtKB-SubCell"/>
</dbReference>
<dbReference type="PANTHER" id="PTHR34979">
    <property type="entry name" value="INNER MEMBRANE PROTEIN YGAZ"/>
    <property type="match status" value="1"/>
</dbReference>
<proteinExistence type="inferred from homology"/>
<gene>
    <name evidence="9" type="ORF">V757_04730</name>
</gene>
<feature type="transmembrane region" description="Helical" evidence="8">
    <location>
        <begin position="203"/>
        <end position="222"/>
    </location>
</feature>
<comment type="subcellular location">
    <subcellularLocation>
        <location evidence="1">Cell membrane</location>
        <topology evidence="1">Multi-pass membrane protein</topology>
    </subcellularLocation>
</comment>
<keyword evidence="7 8" id="KW-0472">Membrane</keyword>
<evidence type="ECO:0000256" key="7">
    <source>
        <dbReference type="ARBA" id="ARBA00023136"/>
    </source>
</evidence>
<organism evidence="9 10">
    <name type="scientific">Pelistega indica</name>
    <dbReference type="NCBI Taxonomy" id="1414851"/>
    <lineage>
        <taxon>Bacteria</taxon>
        <taxon>Pseudomonadati</taxon>
        <taxon>Pseudomonadota</taxon>
        <taxon>Betaproteobacteria</taxon>
        <taxon>Burkholderiales</taxon>
        <taxon>Alcaligenaceae</taxon>
        <taxon>Pelistega</taxon>
    </lineage>
</organism>
<accession>V8G9D0</accession>
<dbReference type="EMBL" id="AYSV01000068">
    <property type="protein sequence ID" value="ETD72317.1"/>
    <property type="molecule type" value="Genomic_DNA"/>
</dbReference>
<protein>
    <submittedName>
        <fullName evidence="9">Azaleucine resistance protein AzlC</fullName>
    </submittedName>
</protein>
<keyword evidence="6 8" id="KW-1133">Transmembrane helix</keyword>
<feature type="transmembrane region" description="Helical" evidence="8">
    <location>
        <begin position="131"/>
        <end position="157"/>
    </location>
</feature>
<dbReference type="AlphaFoldDB" id="V8G9D0"/>
<dbReference type="RefSeq" id="WP_023950292.1">
    <property type="nucleotide sequence ID" value="NZ_AYSV01000068.1"/>
</dbReference>
<dbReference type="PANTHER" id="PTHR34979:SF1">
    <property type="entry name" value="INNER MEMBRANE PROTEIN YGAZ"/>
    <property type="match status" value="1"/>
</dbReference>
<evidence type="ECO:0000256" key="4">
    <source>
        <dbReference type="ARBA" id="ARBA00022475"/>
    </source>
</evidence>
<keyword evidence="3" id="KW-0813">Transport</keyword>
<name>V8G9D0_9BURK</name>
<evidence type="ECO:0000313" key="10">
    <source>
        <dbReference type="Proteomes" id="UP000018766"/>
    </source>
</evidence>
<feature type="transmembrane region" description="Helical" evidence="8">
    <location>
        <begin position="21"/>
        <end position="50"/>
    </location>
</feature>
<evidence type="ECO:0000313" key="9">
    <source>
        <dbReference type="EMBL" id="ETD72317.1"/>
    </source>
</evidence>
<dbReference type="Pfam" id="PF03591">
    <property type="entry name" value="AzlC"/>
    <property type="match status" value="1"/>
</dbReference>